<dbReference type="Proteomes" id="UP000279307">
    <property type="component" value="Chromosome 13"/>
</dbReference>
<comment type="caution">
    <text evidence="1">The sequence shown here is derived from an EMBL/GenBank/DDBJ whole genome shotgun (WGS) entry which is preliminary data.</text>
</comment>
<reference evidence="1 2" key="1">
    <citation type="journal article" date="2018" name="Genome Res.">
        <title>The genomic architecture and molecular evolution of ant odorant receptors.</title>
        <authorList>
            <person name="McKenzie S.K."/>
            <person name="Kronauer D.J.C."/>
        </authorList>
    </citation>
    <scope>NUCLEOTIDE SEQUENCE [LARGE SCALE GENOMIC DNA]</scope>
    <source>
        <strain evidence="1">Clonal line C1</strain>
    </source>
</reference>
<sequence>MVMMMFRDTRFNQAAAIIADKRLTFEKLYRNAEAISSGRAPSTYPRSRVSTSLRLEKCTSWDHSETGSDVGSAKSRNKSSIILRERAGWPGKRPRKSSRGRKVKRVALRTNGVSYDSPQRYLFVKGGRDARRHYYANRFGVTQREWAVPRLHLTGARQDTI</sequence>
<gene>
    <name evidence="1" type="ORF">DMN91_012492</name>
</gene>
<proteinExistence type="predicted"/>
<evidence type="ECO:0000313" key="2">
    <source>
        <dbReference type="Proteomes" id="UP000279307"/>
    </source>
</evidence>
<dbReference type="EMBL" id="QOIP01000013">
    <property type="protein sequence ID" value="RLU15498.1"/>
    <property type="molecule type" value="Genomic_DNA"/>
</dbReference>
<dbReference type="AlphaFoldDB" id="A0A3L8D6N5"/>
<name>A0A3L8D6N5_OOCBI</name>
<evidence type="ECO:0000313" key="1">
    <source>
        <dbReference type="EMBL" id="RLU15498.1"/>
    </source>
</evidence>
<organism evidence="1 2">
    <name type="scientific">Ooceraea biroi</name>
    <name type="common">Clonal raider ant</name>
    <name type="synonym">Cerapachys biroi</name>
    <dbReference type="NCBI Taxonomy" id="2015173"/>
    <lineage>
        <taxon>Eukaryota</taxon>
        <taxon>Metazoa</taxon>
        <taxon>Ecdysozoa</taxon>
        <taxon>Arthropoda</taxon>
        <taxon>Hexapoda</taxon>
        <taxon>Insecta</taxon>
        <taxon>Pterygota</taxon>
        <taxon>Neoptera</taxon>
        <taxon>Endopterygota</taxon>
        <taxon>Hymenoptera</taxon>
        <taxon>Apocrita</taxon>
        <taxon>Aculeata</taxon>
        <taxon>Formicoidea</taxon>
        <taxon>Formicidae</taxon>
        <taxon>Dorylinae</taxon>
        <taxon>Ooceraea</taxon>
    </lineage>
</organism>
<protein>
    <submittedName>
        <fullName evidence="1">Uncharacterized protein</fullName>
    </submittedName>
</protein>
<accession>A0A3L8D6N5</accession>